<evidence type="ECO:0000313" key="1">
    <source>
        <dbReference type="EMBL" id="PWA97524.1"/>
    </source>
</evidence>
<dbReference type="PANTHER" id="PTHR35477:SF1">
    <property type="entry name" value="OS06G0728500 PROTEIN"/>
    <property type="match status" value="1"/>
</dbReference>
<dbReference type="EMBL" id="PKPP01000118">
    <property type="protein sequence ID" value="PWA97524.1"/>
    <property type="molecule type" value="Genomic_DNA"/>
</dbReference>
<dbReference type="Proteomes" id="UP000245207">
    <property type="component" value="Unassembled WGS sequence"/>
</dbReference>
<keyword evidence="2" id="KW-1185">Reference proteome</keyword>
<dbReference type="AlphaFoldDB" id="A0A2U1QHP7"/>
<sequence length="181" mass="19591">MEENVCNVNHLDSDVLLPPKKSLLACSKKQNGENNQGMYMGWDLNRLDSRISYLLKAHFSSENPTQEEIVEASRAVVEDAVKAAMAAKVVAQEKAVLAARAMAAAKKALELVVSRKDGDKMLKNEKKRVDVQKLCDRKKPRLVNGKVTMAARASAQEKACVAARAVSAATKALGLVANGDD</sequence>
<proteinExistence type="predicted"/>
<protein>
    <submittedName>
        <fullName evidence="1">Uncharacterized protein</fullName>
    </submittedName>
</protein>
<dbReference type="STRING" id="35608.A0A2U1QHP7"/>
<gene>
    <name evidence="1" type="ORF">CTI12_AA028600</name>
</gene>
<accession>A0A2U1QHP7</accession>
<reference evidence="1 2" key="1">
    <citation type="journal article" date="2018" name="Mol. Plant">
        <title>The genome of Artemisia annua provides insight into the evolution of Asteraceae family and artemisinin biosynthesis.</title>
        <authorList>
            <person name="Shen Q."/>
            <person name="Zhang L."/>
            <person name="Liao Z."/>
            <person name="Wang S."/>
            <person name="Yan T."/>
            <person name="Shi P."/>
            <person name="Liu M."/>
            <person name="Fu X."/>
            <person name="Pan Q."/>
            <person name="Wang Y."/>
            <person name="Lv Z."/>
            <person name="Lu X."/>
            <person name="Zhang F."/>
            <person name="Jiang W."/>
            <person name="Ma Y."/>
            <person name="Chen M."/>
            <person name="Hao X."/>
            <person name="Li L."/>
            <person name="Tang Y."/>
            <person name="Lv G."/>
            <person name="Zhou Y."/>
            <person name="Sun X."/>
            <person name="Brodelius P.E."/>
            <person name="Rose J.K.C."/>
            <person name="Tang K."/>
        </authorList>
    </citation>
    <scope>NUCLEOTIDE SEQUENCE [LARGE SCALE GENOMIC DNA]</scope>
    <source>
        <strain evidence="2">cv. Huhao1</strain>
        <tissue evidence="1">Leaf</tissue>
    </source>
</reference>
<dbReference type="PANTHER" id="PTHR35477">
    <property type="entry name" value="OS06G0728500 PROTEIN"/>
    <property type="match status" value="1"/>
</dbReference>
<comment type="caution">
    <text evidence="1">The sequence shown here is derived from an EMBL/GenBank/DDBJ whole genome shotgun (WGS) entry which is preliminary data.</text>
</comment>
<dbReference type="OrthoDB" id="1910495at2759"/>
<organism evidence="1 2">
    <name type="scientific">Artemisia annua</name>
    <name type="common">Sweet wormwood</name>
    <dbReference type="NCBI Taxonomy" id="35608"/>
    <lineage>
        <taxon>Eukaryota</taxon>
        <taxon>Viridiplantae</taxon>
        <taxon>Streptophyta</taxon>
        <taxon>Embryophyta</taxon>
        <taxon>Tracheophyta</taxon>
        <taxon>Spermatophyta</taxon>
        <taxon>Magnoliopsida</taxon>
        <taxon>eudicotyledons</taxon>
        <taxon>Gunneridae</taxon>
        <taxon>Pentapetalae</taxon>
        <taxon>asterids</taxon>
        <taxon>campanulids</taxon>
        <taxon>Asterales</taxon>
        <taxon>Asteraceae</taxon>
        <taxon>Asteroideae</taxon>
        <taxon>Anthemideae</taxon>
        <taxon>Artemisiinae</taxon>
        <taxon>Artemisia</taxon>
    </lineage>
</organism>
<name>A0A2U1QHP7_ARTAN</name>
<evidence type="ECO:0000313" key="2">
    <source>
        <dbReference type="Proteomes" id="UP000245207"/>
    </source>
</evidence>